<evidence type="ECO:0000313" key="3">
    <source>
        <dbReference type="EMBL" id="SPR12507.1"/>
    </source>
</evidence>
<dbReference type="PATRIC" id="fig|1359184.3.peg.1240"/>
<evidence type="ECO:0000313" key="1">
    <source>
        <dbReference type="EMBL" id="KJV52196.1"/>
    </source>
</evidence>
<keyword evidence="5" id="KW-1185">Reference proteome</keyword>
<dbReference type="RefSeq" id="WP_231966287.1">
    <property type="nucleotide sequence ID" value="NZ_LS398551.1"/>
</dbReference>
<evidence type="ECO:0000313" key="5">
    <source>
        <dbReference type="Proteomes" id="UP000244959"/>
    </source>
</evidence>
<sequence length="56" mass="6565">MEAKPEIREKYQQVISSILKEDLVYIDESGIEMSICKDRWWSKKGTHVSSKKSGKY</sequence>
<dbReference type="EMBL" id="LS398551">
    <property type="protein sequence ID" value="SPR12507.1"/>
    <property type="molecule type" value="Genomic_DNA"/>
</dbReference>
<dbReference type="EMBL" id="LS398551">
    <property type="protein sequence ID" value="SPR05880.1"/>
    <property type="molecule type" value="Genomic_DNA"/>
</dbReference>
<name>A0A0F3M990_ORITS</name>
<dbReference type="EMBL" id="LANO01000028">
    <property type="protein sequence ID" value="KJV52196.1"/>
    <property type="molecule type" value="Genomic_DNA"/>
</dbReference>
<protein>
    <submittedName>
        <fullName evidence="1 2">Transposase</fullName>
    </submittedName>
</protein>
<proteinExistence type="predicted"/>
<evidence type="ECO:0000313" key="4">
    <source>
        <dbReference type="Proteomes" id="UP000033769"/>
    </source>
</evidence>
<organism evidence="1 4">
    <name type="scientific">Orientia tsutsugamushi str. Gilliam</name>
    <dbReference type="NCBI Taxonomy" id="1359184"/>
    <lineage>
        <taxon>Bacteria</taxon>
        <taxon>Pseudomonadati</taxon>
        <taxon>Pseudomonadota</taxon>
        <taxon>Alphaproteobacteria</taxon>
        <taxon>Rickettsiales</taxon>
        <taxon>Rickettsiaceae</taxon>
        <taxon>Rickettsieae</taxon>
        <taxon>Orientia</taxon>
    </lineage>
</organism>
<gene>
    <name evidence="2" type="ORF">GILLIAM_01100</name>
    <name evidence="3" type="ORF">GILLIAM_02521</name>
    <name evidence="1" type="ORF">OTSGILL_1689</name>
</gene>
<reference evidence="1 4" key="1">
    <citation type="submission" date="2015-02" db="EMBL/GenBank/DDBJ databases">
        <title>Genome Sequencing of Rickettsiales.</title>
        <authorList>
            <person name="Daugherty S.C."/>
            <person name="Su Q."/>
            <person name="Abolude K."/>
            <person name="Beier-Sexton M."/>
            <person name="Carlyon J.A."/>
            <person name="Carter R."/>
            <person name="Day N.P."/>
            <person name="Dumler S.J."/>
            <person name="Dyachenko V."/>
            <person name="Godinez A."/>
            <person name="Kurtti T.J."/>
            <person name="Lichay M."/>
            <person name="Mullins K.E."/>
            <person name="Ott S."/>
            <person name="Pappas-Brown V."/>
            <person name="Paris D.H."/>
            <person name="Patel P."/>
            <person name="Richards A.L."/>
            <person name="Sadzewicz L."/>
            <person name="Sears K."/>
            <person name="Seidman D."/>
            <person name="Sengamalay N."/>
            <person name="Stenos J."/>
            <person name="Tallon L.J."/>
            <person name="Vincent G."/>
            <person name="Fraser C.M."/>
            <person name="Munderloh U."/>
            <person name="Dunning-Hotopp J.C."/>
        </authorList>
    </citation>
    <scope>NUCLEOTIDE SEQUENCE [LARGE SCALE GENOMIC DNA]</scope>
    <source>
        <strain evidence="1 4">Gilliam</strain>
    </source>
</reference>
<reference evidence="2" key="2">
    <citation type="submission" date="2018-03" db="EMBL/GenBank/DDBJ databases">
        <authorList>
            <person name="Keele B.F."/>
        </authorList>
    </citation>
    <scope>NUCLEOTIDE SEQUENCE [LARGE SCALE GENOMIC DNA]</scope>
    <source>
        <strain evidence="2">Gilliam</strain>
    </source>
</reference>
<accession>A0A0F3M990</accession>
<dbReference type="Proteomes" id="UP000033769">
    <property type="component" value="Unassembled WGS sequence"/>
</dbReference>
<dbReference type="Proteomes" id="UP000244959">
    <property type="component" value="Chromosome I"/>
</dbReference>
<dbReference type="AlphaFoldDB" id="A0A0F3M990"/>
<reference evidence="5" key="3">
    <citation type="submission" date="2018-03" db="EMBL/GenBank/DDBJ databases">
        <authorList>
            <person name="Batty M. E."/>
            <person name="Batty M E."/>
        </authorList>
    </citation>
    <scope>NUCLEOTIDE SEQUENCE [LARGE SCALE GENOMIC DNA]</scope>
    <source>
        <strain evidence="5">Gilliam</strain>
    </source>
</reference>
<evidence type="ECO:0000313" key="2">
    <source>
        <dbReference type="EMBL" id="SPR05880.1"/>
    </source>
</evidence>